<evidence type="ECO:0000256" key="6">
    <source>
        <dbReference type="ARBA" id="ARBA00019953"/>
    </source>
</evidence>
<evidence type="ECO:0000256" key="21">
    <source>
        <dbReference type="SAM" id="MobiDB-lite"/>
    </source>
</evidence>
<dbReference type="GO" id="GO:0005730">
    <property type="term" value="C:nucleolus"/>
    <property type="evidence" value="ECO:0007669"/>
    <property type="project" value="UniProtKB-SubCell"/>
</dbReference>
<keyword evidence="14" id="KW-0539">Nucleus</keyword>
<dbReference type="PROSITE" id="PS50198">
    <property type="entry name" value="PPIC_PPIASE_2"/>
    <property type="match status" value="1"/>
</dbReference>
<dbReference type="Pfam" id="PF13616">
    <property type="entry name" value="Rotamase_3"/>
    <property type="match status" value="1"/>
</dbReference>
<dbReference type="FunFam" id="3.10.50.40:FF:000015">
    <property type="entry name" value="Peptidyl-prolyl cis-trans isomerase"/>
    <property type="match status" value="1"/>
</dbReference>
<evidence type="ECO:0000256" key="18">
    <source>
        <dbReference type="ARBA" id="ARBA00040778"/>
    </source>
</evidence>
<feature type="region of interest" description="Disordered" evidence="21">
    <location>
        <begin position="1"/>
        <end position="32"/>
    </location>
</feature>
<name>A0A7R8XK36_9CRUS</name>
<dbReference type="PANTHER" id="PTHR13002">
    <property type="entry name" value="C3ORF1 PROTEIN-RELATED"/>
    <property type="match status" value="1"/>
</dbReference>
<reference evidence="24" key="1">
    <citation type="submission" date="2020-11" db="EMBL/GenBank/DDBJ databases">
        <authorList>
            <person name="Tran Van P."/>
        </authorList>
    </citation>
    <scope>NUCLEOTIDE SEQUENCE</scope>
</reference>
<feature type="compositionally biased region" description="Basic and acidic residues" evidence="21">
    <location>
        <begin position="9"/>
        <end position="29"/>
    </location>
</feature>
<dbReference type="InterPro" id="IPR055299">
    <property type="entry name" value="TIMMDC1"/>
</dbReference>
<evidence type="ECO:0000256" key="5">
    <source>
        <dbReference type="ARBA" id="ARBA00010242"/>
    </source>
</evidence>
<dbReference type="GO" id="GO:0005739">
    <property type="term" value="C:mitochondrion"/>
    <property type="evidence" value="ECO:0007669"/>
    <property type="project" value="TreeGrafter"/>
</dbReference>
<feature type="transmembrane region" description="Helical" evidence="22">
    <location>
        <begin position="307"/>
        <end position="329"/>
    </location>
</feature>
<keyword evidence="25" id="KW-1185">Reference proteome</keyword>
<evidence type="ECO:0000256" key="15">
    <source>
        <dbReference type="ARBA" id="ARBA00030737"/>
    </source>
</evidence>
<evidence type="ECO:0000256" key="3">
    <source>
        <dbReference type="ARBA" id="ARBA00004604"/>
    </source>
</evidence>
<evidence type="ECO:0000256" key="4">
    <source>
        <dbReference type="ARBA" id="ARBA00008444"/>
    </source>
</evidence>
<evidence type="ECO:0000256" key="12">
    <source>
        <dbReference type="ARBA" id="ARBA00023212"/>
    </source>
</evidence>
<comment type="similarity">
    <text evidence="5">Belongs to the PpiC/parvulin rotamase family. PIN4 subfamily.</text>
</comment>
<dbReference type="AlphaFoldDB" id="A0A7R8XK36"/>
<evidence type="ECO:0000256" key="10">
    <source>
        <dbReference type="ARBA" id="ARBA00023125"/>
    </source>
</evidence>
<evidence type="ECO:0000313" key="24">
    <source>
        <dbReference type="EMBL" id="CAD7249163.1"/>
    </source>
</evidence>
<dbReference type="GO" id="GO:0003755">
    <property type="term" value="F:peptidyl-prolyl cis-trans isomerase activity"/>
    <property type="evidence" value="ECO:0007669"/>
    <property type="project" value="UniProtKB-KW"/>
</dbReference>
<feature type="domain" description="PpiC" evidence="23">
    <location>
        <begin position="30"/>
        <end position="124"/>
    </location>
</feature>
<evidence type="ECO:0000256" key="19">
    <source>
        <dbReference type="ARBA" id="ARBA00041344"/>
    </source>
</evidence>
<keyword evidence="9 22" id="KW-1133">Transmembrane helix</keyword>
<dbReference type="InterPro" id="IPR000297">
    <property type="entry name" value="PPIase_PpiC"/>
</dbReference>
<dbReference type="Gene3D" id="3.10.50.40">
    <property type="match status" value="1"/>
</dbReference>
<evidence type="ECO:0000256" key="17">
    <source>
        <dbReference type="ARBA" id="ARBA00033465"/>
    </source>
</evidence>
<dbReference type="OrthoDB" id="1911748at2759"/>
<dbReference type="SUPFAM" id="SSF54534">
    <property type="entry name" value="FKBP-like"/>
    <property type="match status" value="1"/>
</dbReference>
<gene>
    <name evidence="24" type="ORF">DSTB1V02_LOCUS8964</name>
</gene>
<keyword evidence="13 20" id="KW-0413">Isomerase</keyword>
<evidence type="ECO:0000256" key="22">
    <source>
        <dbReference type="SAM" id="Phobius"/>
    </source>
</evidence>
<keyword evidence="20" id="KW-0697">Rotamase</keyword>
<evidence type="ECO:0000256" key="14">
    <source>
        <dbReference type="ARBA" id="ARBA00023242"/>
    </source>
</evidence>
<organism evidence="24">
    <name type="scientific">Darwinula stevensoni</name>
    <dbReference type="NCBI Taxonomy" id="69355"/>
    <lineage>
        <taxon>Eukaryota</taxon>
        <taxon>Metazoa</taxon>
        <taxon>Ecdysozoa</taxon>
        <taxon>Arthropoda</taxon>
        <taxon>Crustacea</taxon>
        <taxon>Oligostraca</taxon>
        <taxon>Ostracoda</taxon>
        <taxon>Podocopa</taxon>
        <taxon>Podocopida</taxon>
        <taxon>Darwinulocopina</taxon>
        <taxon>Darwinuloidea</taxon>
        <taxon>Darwinulidae</taxon>
        <taxon>Darwinula</taxon>
    </lineage>
</organism>
<evidence type="ECO:0000256" key="7">
    <source>
        <dbReference type="ARBA" id="ARBA00022490"/>
    </source>
</evidence>
<evidence type="ECO:0000256" key="8">
    <source>
        <dbReference type="ARBA" id="ARBA00022692"/>
    </source>
</evidence>
<dbReference type="PANTHER" id="PTHR13002:SF1">
    <property type="entry name" value="COMPLEX I ASSEMBLY FACTOR TIMMDC1, MITOCHONDRIAL"/>
    <property type="match status" value="1"/>
</dbReference>
<comment type="subcellular location">
    <subcellularLocation>
        <location evidence="2">Cytoplasm</location>
        <location evidence="2">Cytoskeleton</location>
        <location evidence="2">Spindle</location>
    </subcellularLocation>
    <subcellularLocation>
        <location evidence="1">Membrane</location>
        <topology evidence="1">Multi-pass membrane protein</topology>
    </subcellularLocation>
    <subcellularLocation>
        <location evidence="3">Nucleus</location>
        <location evidence="3">Nucleolus</location>
    </subcellularLocation>
</comment>
<comment type="similarity">
    <text evidence="4">Belongs to the Tim17/Tim22/Tim23 family.</text>
</comment>
<dbReference type="Pfam" id="PF02466">
    <property type="entry name" value="Tim17"/>
    <property type="match status" value="1"/>
</dbReference>
<dbReference type="GO" id="GO:0016020">
    <property type="term" value="C:membrane"/>
    <property type="evidence" value="ECO:0007669"/>
    <property type="project" value="UniProtKB-SubCell"/>
</dbReference>
<evidence type="ECO:0000256" key="9">
    <source>
        <dbReference type="ARBA" id="ARBA00022989"/>
    </source>
</evidence>
<dbReference type="InterPro" id="IPR046357">
    <property type="entry name" value="PPIase_dom_sf"/>
</dbReference>
<keyword evidence="12" id="KW-0206">Cytoskeleton</keyword>
<dbReference type="EMBL" id="CAJPEV010002164">
    <property type="protein sequence ID" value="CAG0895928.1"/>
    <property type="molecule type" value="Genomic_DNA"/>
</dbReference>
<evidence type="ECO:0000256" key="20">
    <source>
        <dbReference type="PROSITE-ProRule" id="PRU00278"/>
    </source>
</evidence>
<keyword evidence="10" id="KW-0238">DNA-binding</keyword>
<feature type="transmembrane region" description="Helical" evidence="22">
    <location>
        <begin position="257"/>
        <end position="278"/>
    </location>
</feature>
<dbReference type="GO" id="GO:0005819">
    <property type="term" value="C:spindle"/>
    <property type="evidence" value="ECO:0007669"/>
    <property type="project" value="UniProtKB-SubCell"/>
</dbReference>
<evidence type="ECO:0000256" key="11">
    <source>
        <dbReference type="ARBA" id="ARBA00023136"/>
    </source>
</evidence>
<feature type="region of interest" description="Disordered" evidence="21">
    <location>
        <begin position="374"/>
        <end position="406"/>
    </location>
</feature>
<accession>A0A7R8XK36</accession>
<dbReference type="Proteomes" id="UP000677054">
    <property type="component" value="Unassembled WGS sequence"/>
</dbReference>
<evidence type="ECO:0000256" key="16">
    <source>
        <dbReference type="ARBA" id="ARBA00031249"/>
    </source>
</evidence>
<dbReference type="GO" id="GO:0003677">
    <property type="term" value="F:DNA binding"/>
    <property type="evidence" value="ECO:0007669"/>
    <property type="project" value="UniProtKB-KW"/>
</dbReference>
<feature type="compositionally biased region" description="Polar residues" evidence="21">
    <location>
        <begin position="396"/>
        <end position="406"/>
    </location>
</feature>
<protein>
    <recommendedName>
        <fullName evidence="18">Complex I assembly factor TIMMDC1, mitochondrial</fullName>
    </recommendedName>
    <alternativeName>
        <fullName evidence="15">Parvulin-14</fullName>
    </alternativeName>
    <alternativeName>
        <fullName evidence="6">Peptidyl-prolyl cis-trans isomerase NIMA-interacting 4</fullName>
    </alternativeName>
    <alternativeName>
        <fullName evidence="17">Peptidyl-prolyl cis-trans isomerase Pin4</fullName>
    </alternativeName>
    <alternativeName>
        <fullName evidence="16">Rotamase Pin4</fullName>
    </alternativeName>
    <alternativeName>
        <fullName evidence="19">Translocase of inner mitochondrial membrane domain-containing protein 1</fullName>
    </alternativeName>
</protein>
<evidence type="ECO:0000259" key="23">
    <source>
        <dbReference type="PROSITE" id="PS50198"/>
    </source>
</evidence>
<evidence type="ECO:0000313" key="25">
    <source>
        <dbReference type="Proteomes" id="UP000677054"/>
    </source>
</evidence>
<evidence type="ECO:0000256" key="1">
    <source>
        <dbReference type="ARBA" id="ARBA00004141"/>
    </source>
</evidence>
<evidence type="ECO:0000256" key="2">
    <source>
        <dbReference type="ARBA" id="ARBA00004186"/>
    </source>
</evidence>
<keyword evidence="11 22" id="KW-0472">Membrane</keyword>
<keyword evidence="7" id="KW-0963">Cytoplasm</keyword>
<dbReference type="GO" id="GO:0032981">
    <property type="term" value="P:mitochondrial respiratory chain complex I assembly"/>
    <property type="evidence" value="ECO:0007669"/>
    <property type="project" value="InterPro"/>
</dbReference>
<proteinExistence type="inferred from homology"/>
<sequence>MGPKKSQGKGKEASADDHAGGGKGKEKKGGTAVKVRHILCEKQSKALEAIEKLKAGAKFNEVATNYSEDKARQGGDLGWMSRGSMVGEFQDAAFGLPSSTVDKPVYTDPPIKTKFGYHVIMVEGKKPQLLPLGGTPLLGLSFFQNGAGSADKVSDSPTRQRMLALLEPEKETGWDRLKLMFSLDSYGQVSPELDFPRQGLLFGFLIGAVGGAVTHSRNALNNFVRQNKATQFMDHLEAKRRLQDKMYLAMLKGGWRWGWRLGVFVGTFTLISNTIAVYRNKSGILEYATAGTVTGGLFKFSMGPKGMIAGAVAGGLLGIVGGLANFLIVRTTGVDMPERRFWHYKWQEESEQFYKKMYEIGRENKGIYDARDVQHEKQRLSSPSENLVTEGESEEGSTNVKENATSTAMFAEIKDREHIITARILKSEDSLSSKRESHRTIKSSIECEPNQLEDVVGKEPTIEQRTGT</sequence>
<dbReference type="EMBL" id="LR901681">
    <property type="protein sequence ID" value="CAD7249163.1"/>
    <property type="molecule type" value="Genomic_DNA"/>
</dbReference>
<evidence type="ECO:0000256" key="13">
    <source>
        <dbReference type="ARBA" id="ARBA00023235"/>
    </source>
</evidence>
<keyword evidence="8 22" id="KW-0812">Transmembrane</keyword>